<dbReference type="OrthoDB" id="5532350at2759"/>
<comment type="similarity">
    <text evidence="2 4">Belongs to the ATPase inhibitor family.</text>
</comment>
<dbReference type="Pfam" id="PF04568">
    <property type="entry name" value="IATP"/>
    <property type="match status" value="1"/>
</dbReference>
<evidence type="ECO:0000256" key="3">
    <source>
        <dbReference type="ARBA" id="ARBA00023128"/>
    </source>
</evidence>
<reference evidence="6" key="1">
    <citation type="submission" date="2021-06" db="EMBL/GenBank/DDBJ databases">
        <authorList>
            <person name="Kallberg Y."/>
            <person name="Tangrot J."/>
            <person name="Rosling A."/>
        </authorList>
    </citation>
    <scope>NUCLEOTIDE SEQUENCE</scope>
    <source>
        <strain evidence="6">FL130A</strain>
    </source>
</reference>
<organism evidence="6 7">
    <name type="scientific">Ambispora leptoticha</name>
    <dbReference type="NCBI Taxonomy" id="144679"/>
    <lineage>
        <taxon>Eukaryota</taxon>
        <taxon>Fungi</taxon>
        <taxon>Fungi incertae sedis</taxon>
        <taxon>Mucoromycota</taxon>
        <taxon>Glomeromycotina</taxon>
        <taxon>Glomeromycetes</taxon>
        <taxon>Archaeosporales</taxon>
        <taxon>Ambisporaceae</taxon>
        <taxon>Ambispora</taxon>
    </lineage>
</organism>
<dbReference type="GO" id="GO:0042030">
    <property type="term" value="F:ATPase inhibitor activity"/>
    <property type="evidence" value="ECO:0007669"/>
    <property type="project" value="InterPro"/>
</dbReference>
<evidence type="ECO:0000256" key="5">
    <source>
        <dbReference type="SAM" id="Coils"/>
    </source>
</evidence>
<dbReference type="Gene3D" id="1.20.5.500">
    <property type="entry name" value="Single helix bin"/>
    <property type="match status" value="1"/>
</dbReference>
<dbReference type="Proteomes" id="UP000789508">
    <property type="component" value="Unassembled WGS sequence"/>
</dbReference>
<feature type="coiled-coil region" evidence="5">
    <location>
        <begin position="82"/>
        <end position="112"/>
    </location>
</feature>
<accession>A0A9N8VBP9</accession>
<gene>
    <name evidence="6" type="ORF">ALEPTO_LOCUS648</name>
</gene>
<dbReference type="GO" id="GO:0005739">
    <property type="term" value="C:mitochondrion"/>
    <property type="evidence" value="ECO:0007669"/>
    <property type="project" value="UniProtKB-SubCell"/>
</dbReference>
<dbReference type="EMBL" id="CAJVPS010000050">
    <property type="protein sequence ID" value="CAG8445518.1"/>
    <property type="molecule type" value="Genomic_DNA"/>
</dbReference>
<comment type="subcellular location">
    <subcellularLocation>
        <location evidence="1">Mitochondrion</location>
    </subcellularLocation>
</comment>
<keyword evidence="3" id="KW-0496">Mitochondrion</keyword>
<proteinExistence type="inferred from homology"/>
<dbReference type="AlphaFoldDB" id="A0A9N8VBP9"/>
<dbReference type="InterPro" id="IPR007648">
    <property type="entry name" value="ATPase_inhibitor_mt"/>
</dbReference>
<protein>
    <recommendedName>
        <fullName evidence="4">ATPase inhibitor, mitochondrial</fullName>
    </recommendedName>
</protein>
<name>A0A9N8VBP9_9GLOM</name>
<evidence type="ECO:0000313" key="7">
    <source>
        <dbReference type="Proteomes" id="UP000789508"/>
    </source>
</evidence>
<sequence length="113" mass="12720">MQPLLTSVRLSHLVSNSVNKSSALIRTRSLVNSFNHLPLLTSATTRLMSSGGRNEGVIREADTAFSKKEKAIEDQYFRAHDIEKIKILQDELRKQKEKLAELENKVDGLASKK</sequence>
<comment type="caution">
    <text evidence="6">The sequence shown here is derived from an EMBL/GenBank/DDBJ whole genome shotgun (WGS) entry which is preliminary data.</text>
</comment>
<keyword evidence="5" id="KW-0175">Coiled coil</keyword>
<dbReference type="SUPFAM" id="SSF64602">
    <property type="entry name" value="F1 ATPase inhibitor, IF1, C-terminal domain"/>
    <property type="match status" value="1"/>
</dbReference>
<evidence type="ECO:0000313" key="6">
    <source>
        <dbReference type="EMBL" id="CAG8445518.1"/>
    </source>
</evidence>
<evidence type="ECO:0000256" key="4">
    <source>
        <dbReference type="RuleBase" id="RU368087"/>
    </source>
</evidence>
<evidence type="ECO:0000256" key="1">
    <source>
        <dbReference type="ARBA" id="ARBA00004173"/>
    </source>
</evidence>
<evidence type="ECO:0000256" key="2">
    <source>
        <dbReference type="ARBA" id="ARBA00010901"/>
    </source>
</evidence>
<comment type="function">
    <text evidence="4">Inhibits the enzyme activity of ATPase.</text>
</comment>
<keyword evidence="7" id="KW-1185">Reference proteome</keyword>